<reference evidence="2" key="1">
    <citation type="journal article" date="2023" name="Front. Plant Sci.">
        <title>Chromosomal-level genome assembly of Melastoma candidum provides insights into trichome evolution.</title>
        <authorList>
            <person name="Zhong Y."/>
            <person name="Wu W."/>
            <person name="Sun C."/>
            <person name="Zou P."/>
            <person name="Liu Y."/>
            <person name="Dai S."/>
            <person name="Zhou R."/>
        </authorList>
    </citation>
    <scope>NUCLEOTIDE SEQUENCE [LARGE SCALE GENOMIC DNA]</scope>
</reference>
<organism evidence="1 2">
    <name type="scientific">Melastoma candidum</name>
    <dbReference type="NCBI Taxonomy" id="119954"/>
    <lineage>
        <taxon>Eukaryota</taxon>
        <taxon>Viridiplantae</taxon>
        <taxon>Streptophyta</taxon>
        <taxon>Embryophyta</taxon>
        <taxon>Tracheophyta</taxon>
        <taxon>Spermatophyta</taxon>
        <taxon>Magnoliopsida</taxon>
        <taxon>eudicotyledons</taxon>
        <taxon>Gunneridae</taxon>
        <taxon>Pentapetalae</taxon>
        <taxon>rosids</taxon>
        <taxon>malvids</taxon>
        <taxon>Myrtales</taxon>
        <taxon>Melastomataceae</taxon>
        <taxon>Melastomatoideae</taxon>
        <taxon>Melastomateae</taxon>
        <taxon>Melastoma</taxon>
    </lineage>
</organism>
<name>A0ACB9RNA8_9MYRT</name>
<sequence length="138" mass="15186">MINCVYSLDAFRVVVLFCCSSWRKIWRFDVVGDSGWLAPIFMLFVVTCDLAVLGCLIPLVPSFPLFFPAKSCITPDILLIATRIARHHVLTSSLVHAQLSEPAVLMISLLRNGANLMLVDVIAVLCGRLPRNVCVGLS</sequence>
<protein>
    <submittedName>
        <fullName evidence="1">Uncharacterized protein</fullName>
    </submittedName>
</protein>
<evidence type="ECO:0000313" key="1">
    <source>
        <dbReference type="EMBL" id="KAI4380180.1"/>
    </source>
</evidence>
<gene>
    <name evidence="1" type="ORF">MLD38_006399</name>
</gene>
<proteinExistence type="predicted"/>
<dbReference type="Proteomes" id="UP001057402">
    <property type="component" value="Chromosome 3"/>
</dbReference>
<comment type="caution">
    <text evidence="1">The sequence shown here is derived from an EMBL/GenBank/DDBJ whole genome shotgun (WGS) entry which is preliminary data.</text>
</comment>
<accession>A0ACB9RNA8</accession>
<keyword evidence="2" id="KW-1185">Reference proteome</keyword>
<dbReference type="EMBL" id="CM042882">
    <property type="protein sequence ID" value="KAI4380180.1"/>
    <property type="molecule type" value="Genomic_DNA"/>
</dbReference>
<evidence type="ECO:0000313" key="2">
    <source>
        <dbReference type="Proteomes" id="UP001057402"/>
    </source>
</evidence>